<sequence length="185" mass="20285">MWMNSVRTMTREIGVPHTHNPSWVVSSDDGALHRVLDLHNYESKIIHLNFLDHYGGGGLGEGLSCTTDLTKGCDPTVGSDDDQFSFVSIRTPDVEEGRALRQQEAATALHGRDPPDRRCCGLLPRLMVGDGTNGGVKKTDQRRYQPVGGSEYDVLIILGSKRENPSETDSSNTRFSKASASTLRL</sequence>
<dbReference type="Proteomes" id="UP000317650">
    <property type="component" value="Chromosome 3"/>
</dbReference>
<feature type="region of interest" description="Disordered" evidence="1">
    <location>
        <begin position="161"/>
        <end position="185"/>
    </location>
</feature>
<comment type="caution">
    <text evidence="2">The sequence shown here is derived from an EMBL/GenBank/DDBJ whole genome shotgun (WGS) entry which is preliminary data.</text>
</comment>
<keyword evidence="3" id="KW-1185">Reference proteome</keyword>
<feature type="compositionally biased region" description="Polar residues" evidence="1">
    <location>
        <begin position="167"/>
        <end position="185"/>
    </location>
</feature>
<proteinExistence type="predicted"/>
<dbReference type="EMBL" id="PYDT01000006">
    <property type="protein sequence ID" value="THU58267.1"/>
    <property type="molecule type" value="Genomic_DNA"/>
</dbReference>
<evidence type="ECO:0000313" key="2">
    <source>
        <dbReference type="EMBL" id="THU58267.1"/>
    </source>
</evidence>
<organism evidence="2 3">
    <name type="scientific">Musa balbisiana</name>
    <name type="common">Banana</name>
    <dbReference type="NCBI Taxonomy" id="52838"/>
    <lineage>
        <taxon>Eukaryota</taxon>
        <taxon>Viridiplantae</taxon>
        <taxon>Streptophyta</taxon>
        <taxon>Embryophyta</taxon>
        <taxon>Tracheophyta</taxon>
        <taxon>Spermatophyta</taxon>
        <taxon>Magnoliopsida</taxon>
        <taxon>Liliopsida</taxon>
        <taxon>Zingiberales</taxon>
        <taxon>Musaceae</taxon>
        <taxon>Musa</taxon>
    </lineage>
</organism>
<reference evidence="2 3" key="1">
    <citation type="journal article" date="2019" name="Nat. Plants">
        <title>Genome sequencing of Musa balbisiana reveals subgenome evolution and function divergence in polyploid bananas.</title>
        <authorList>
            <person name="Yao X."/>
        </authorList>
    </citation>
    <scope>NUCLEOTIDE SEQUENCE [LARGE SCALE GENOMIC DNA]</scope>
    <source>
        <strain evidence="3">cv. DH-PKW</strain>
        <tissue evidence="2">Leaves</tissue>
    </source>
</reference>
<name>A0A4S8J9C3_MUSBA</name>
<gene>
    <name evidence="2" type="ORF">C4D60_Mb03t12380</name>
</gene>
<protein>
    <submittedName>
        <fullName evidence="2">Uncharacterized protein</fullName>
    </submittedName>
</protein>
<dbReference type="AlphaFoldDB" id="A0A4S8J9C3"/>
<evidence type="ECO:0000313" key="3">
    <source>
        <dbReference type="Proteomes" id="UP000317650"/>
    </source>
</evidence>
<evidence type="ECO:0000256" key="1">
    <source>
        <dbReference type="SAM" id="MobiDB-lite"/>
    </source>
</evidence>
<accession>A0A4S8J9C3</accession>